<dbReference type="RefSeq" id="WP_012322205.1">
    <property type="nucleotide sequence ID" value="NC_010505.1"/>
</dbReference>
<accession>B1LXE0</accession>
<dbReference type="OrthoDB" id="9861851at2"/>
<sequence>MTEGERNQILNRVFAVIRDRAAEMRKSSDFYESSYVAGEIARLPGYIVPRVDAGLIHDPVVVSHEEFTTLWNGLRWRGAEVPDFDWLDRLKGRVDAQLSEDEE</sequence>
<dbReference type="AlphaFoldDB" id="B1LXE0"/>
<dbReference type="KEGG" id="mrd:Mrad2831_5314"/>
<evidence type="ECO:0000313" key="2">
    <source>
        <dbReference type="Proteomes" id="UP000006589"/>
    </source>
</evidence>
<dbReference type="PATRIC" id="fig|426355.14.peg.5368"/>
<dbReference type="Proteomes" id="UP000006589">
    <property type="component" value="Chromosome"/>
</dbReference>
<protein>
    <submittedName>
        <fullName evidence="1">Uncharacterized protein</fullName>
    </submittedName>
</protein>
<dbReference type="STRING" id="426355.Mrad2831_5314"/>
<gene>
    <name evidence="1" type="ordered locus">Mrad2831_5314</name>
</gene>
<evidence type="ECO:0000313" key="1">
    <source>
        <dbReference type="EMBL" id="ACB27261.1"/>
    </source>
</evidence>
<reference evidence="1 2" key="1">
    <citation type="submission" date="2008-03" db="EMBL/GenBank/DDBJ databases">
        <title>Complete sequence of chromosome of Methylobacterium radiotolerans JCM 2831.</title>
        <authorList>
            <consortium name="US DOE Joint Genome Institute"/>
            <person name="Copeland A."/>
            <person name="Lucas S."/>
            <person name="Lapidus A."/>
            <person name="Glavina del Rio T."/>
            <person name="Dalin E."/>
            <person name="Tice H."/>
            <person name="Bruce D."/>
            <person name="Goodwin L."/>
            <person name="Pitluck S."/>
            <person name="Kiss H."/>
            <person name="Brettin T."/>
            <person name="Detter J.C."/>
            <person name="Han C."/>
            <person name="Kuske C.R."/>
            <person name="Schmutz J."/>
            <person name="Larimer F."/>
            <person name="Land M."/>
            <person name="Hauser L."/>
            <person name="Kyrpides N."/>
            <person name="Mikhailova N."/>
            <person name="Marx C.J."/>
            <person name="Richardson P."/>
        </authorList>
    </citation>
    <scope>NUCLEOTIDE SEQUENCE [LARGE SCALE GENOMIC DNA]</scope>
    <source>
        <strain evidence="2">ATCC 27329 / DSM 1819 / JCM 2831 / NBRC 15690 / NCIMB 10815 / 0-1</strain>
    </source>
</reference>
<dbReference type="HOGENOM" id="CLU_2260467_0_0_5"/>
<dbReference type="EMBL" id="CP001001">
    <property type="protein sequence ID" value="ACB27261.1"/>
    <property type="molecule type" value="Genomic_DNA"/>
</dbReference>
<organism evidence="1 2">
    <name type="scientific">Methylobacterium radiotolerans (strain ATCC 27329 / DSM 1819 / JCM 2831 / NBRC 15690 / NCIMB 10815 / 0-1)</name>
    <dbReference type="NCBI Taxonomy" id="426355"/>
    <lineage>
        <taxon>Bacteria</taxon>
        <taxon>Pseudomonadati</taxon>
        <taxon>Pseudomonadota</taxon>
        <taxon>Alphaproteobacteria</taxon>
        <taxon>Hyphomicrobiales</taxon>
        <taxon>Methylobacteriaceae</taxon>
        <taxon>Methylobacterium</taxon>
    </lineage>
</organism>
<dbReference type="GeneID" id="6141385"/>
<name>B1LXE0_METRJ</name>
<proteinExistence type="predicted"/>